<organism evidence="10 11">
    <name type="scientific">Lapidilactobacillus achengensis</name>
    <dbReference type="NCBI Taxonomy" id="2486000"/>
    <lineage>
        <taxon>Bacteria</taxon>
        <taxon>Bacillati</taxon>
        <taxon>Bacillota</taxon>
        <taxon>Bacilli</taxon>
        <taxon>Lactobacillales</taxon>
        <taxon>Lactobacillaceae</taxon>
        <taxon>Lapidilactobacillus</taxon>
    </lineage>
</organism>
<evidence type="ECO:0000256" key="6">
    <source>
        <dbReference type="ARBA" id="ARBA00023136"/>
    </source>
</evidence>
<feature type="domain" description="ABC transmembrane type-1" evidence="9">
    <location>
        <begin position="19"/>
        <end position="301"/>
    </location>
</feature>
<dbReference type="Gene3D" id="1.20.1560.10">
    <property type="entry name" value="ABC transporter type 1, transmembrane domain"/>
    <property type="match status" value="1"/>
</dbReference>
<dbReference type="PANTHER" id="PTHR43394">
    <property type="entry name" value="ATP-DEPENDENT PERMEASE MDL1, MITOCHONDRIAL"/>
    <property type="match status" value="1"/>
</dbReference>
<dbReference type="InterPro" id="IPR027417">
    <property type="entry name" value="P-loop_NTPase"/>
</dbReference>
<evidence type="ECO:0000259" key="8">
    <source>
        <dbReference type="PROSITE" id="PS50893"/>
    </source>
</evidence>
<dbReference type="InterPro" id="IPR017871">
    <property type="entry name" value="ABC_transporter-like_CS"/>
</dbReference>
<dbReference type="InterPro" id="IPR036640">
    <property type="entry name" value="ABC1_TM_sf"/>
</dbReference>
<dbReference type="SUPFAM" id="SSF52540">
    <property type="entry name" value="P-loop containing nucleoside triphosphate hydrolases"/>
    <property type="match status" value="1"/>
</dbReference>
<feature type="domain" description="ABC transporter" evidence="8">
    <location>
        <begin position="334"/>
        <end position="570"/>
    </location>
</feature>
<dbReference type="InterPro" id="IPR039421">
    <property type="entry name" value="Type_1_exporter"/>
</dbReference>
<dbReference type="Pfam" id="PF00664">
    <property type="entry name" value="ABC_membrane"/>
    <property type="match status" value="1"/>
</dbReference>
<name>A0ABW1UR87_9LACO</name>
<keyword evidence="5 7" id="KW-1133">Transmembrane helix</keyword>
<dbReference type="Gene3D" id="3.40.50.300">
    <property type="entry name" value="P-loop containing nucleotide triphosphate hydrolases"/>
    <property type="match status" value="1"/>
</dbReference>
<dbReference type="PROSITE" id="PS00211">
    <property type="entry name" value="ABC_TRANSPORTER_1"/>
    <property type="match status" value="1"/>
</dbReference>
<evidence type="ECO:0000256" key="5">
    <source>
        <dbReference type="ARBA" id="ARBA00022989"/>
    </source>
</evidence>
<feature type="transmembrane region" description="Helical" evidence="7">
    <location>
        <begin position="129"/>
        <end position="150"/>
    </location>
</feature>
<keyword evidence="2 7" id="KW-0812">Transmembrane</keyword>
<keyword evidence="6 7" id="KW-0472">Membrane</keyword>
<dbReference type="PROSITE" id="PS50893">
    <property type="entry name" value="ABC_TRANSPORTER_2"/>
    <property type="match status" value="1"/>
</dbReference>
<dbReference type="RefSeq" id="WP_125597586.1">
    <property type="nucleotide sequence ID" value="NZ_JBHSSM010000017.1"/>
</dbReference>
<dbReference type="Pfam" id="PF00005">
    <property type="entry name" value="ABC_tran"/>
    <property type="match status" value="1"/>
</dbReference>
<evidence type="ECO:0000256" key="4">
    <source>
        <dbReference type="ARBA" id="ARBA00022840"/>
    </source>
</evidence>
<evidence type="ECO:0000256" key="2">
    <source>
        <dbReference type="ARBA" id="ARBA00022692"/>
    </source>
</evidence>
<dbReference type="SUPFAM" id="SSF90123">
    <property type="entry name" value="ABC transporter transmembrane region"/>
    <property type="match status" value="1"/>
</dbReference>
<evidence type="ECO:0000256" key="3">
    <source>
        <dbReference type="ARBA" id="ARBA00022741"/>
    </source>
</evidence>
<dbReference type="GO" id="GO:0005524">
    <property type="term" value="F:ATP binding"/>
    <property type="evidence" value="ECO:0007669"/>
    <property type="project" value="UniProtKB-KW"/>
</dbReference>
<comment type="subcellular location">
    <subcellularLocation>
        <location evidence="1">Cell membrane</location>
        <topology evidence="1">Multi-pass membrane protein</topology>
    </subcellularLocation>
</comment>
<gene>
    <name evidence="10" type="ORF">ACFQHW_07315</name>
</gene>
<dbReference type="CDD" id="cd18542">
    <property type="entry name" value="ABC_6TM_YknU_like"/>
    <property type="match status" value="1"/>
</dbReference>
<accession>A0ABW1UR87</accession>
<dbReference type="PANTHER" id="PTHR43394:SF1">
    <property type="entry name" value="ATP-BINDING CASSETTE SUB-FAMILY B MEMBER 10, MITOCHONDRIAL"/>
    <property type="match status" value="1"/>
</dbReference>
<dbReference type="InterPro" id="IPR003439">
    <property type="entry name" value="ABC_transporter-like_ATP-bd"/>
</dbReference>
<protein>
    <submittedName>
        <fullName evidence="10">ABC transporter ATP-binding protein</fullName>
    </submittedName>
</protein>
<feature type="transmembrane region" description="Helical" evidence="7">
    <location>
        <begin position="248"/>
        <end position="266"/>
    </location>
</feature>
<keyword evidence="4 10" id="KW-0067">ATP-binding</keyword>
<sequence>MNNFQWIWQYVKVNRRKLIIATFLFLISTALILVNPYIMGQIVDQVIDGNKDSLLVPFLLVMIGATLVRTITRYLYQILFEQTGQNTLFDLRQDMYKKLQELDFDFFNHTRVGDIMTRMTGDTDAIRHFVSWVSYQVLECIFYFVVSIVIMGTINWKLTLALVAVTPVIYFLTQAMARAQHPVFFQIRQSFSRLNSMVEENISGNRVVKAFVREDFEIEKFNEHNEDYKKRNMDAANVSKRFLPWQDGVANSLSVIALVFGGYLVIKGEMTLGDLVVFNGYLWMLNQPMRMSGWLINDVERFLASCVKIRQMLAAKPKIEVRNAKNQVRVQGKVEFDHVSFHFADDPEHHVLTDINFTAQPGETVGIIGETGSGKTTLVNLIGRFYDPTSGTVAIDDRNAKDYPIRELRDNISMVMQDVFLFSNTIADNISFGRPHLDEQYVQSVARIADADNFIAKMPEGYETVVGERGVGLSGGQKQRISLARALAKDPSILILDDTTSAVDMETETKIQQELGKMTTKKTTFIIANRISSVRDADQILLMEKGRVVEHGTHDELMALHGKYYEVFQKQLGLEKGEQVGNTK</sequence>
<keyword evidence="11" id="KW-1185">Reference proteome</keyword>
<evidence type="ECO:0000313" key="11">
    <source>
        <dbReference type="Proteomes" id="UP001596310"/>
    </source>
</evidence>
<evidence type="ECO:0000256" key="1">
    <source>
        <dbReference type="ARBA" id="ARBA00004651"/>
    </source>
</evidence>
<evidence type="ECO:0000259" key="9">
    <source>
        <dbReference type="PROSITE" id="PS50929"/>
    </source>
</evidence>
<reference evidence="11" key="1">
    <citation type="journal article" date="2019" name="Int. J. Syst. Evol. Microbiol.">
        <title>The Global Catalogue of Microorganisms (GCM) 10K type strain sequencing project: providing services to taxonomists for standard genome sequencing and annotation.</title>
        <authorList>
            <consortium name="The Broad Institute Genomics Platform"/>
            <consortium name="The Broad Institute Genome Sequencing Center for Infectious Disease"/>
            <person name="Wu L."/>
            <person name="Ma J."/>
        </authorList>
    </citation>
    <scope>NUCLEOTIDE SEQUENCE [LARGE SCALE GENOMIC DNA]</scope>
    <source>
        <strain evidence="11">CCM 8897</strain>
    </source>
</reference>
<evidence type="ECO:0000256" key="7">
    <source>
        <dbReference type="SAM" id="Phobius"/>
    </source>
</evidence>
<dbReference type="Proteomes" id="UP001596310">
    <property type="component" value="Unassembled WGS sequence"/>
</dbReference>
<comment type="caution">
    <text evidence="10">The sequence shown here is derived from an EMBL/GenBank/DDBJ whole genome shotgun (WGS) entry which is preliminary data.</text>
</comment>
<feature type="transmembrane region" description="Helical" evidence="7">
    <location>
        <begin position="18"/>
        <end position="38"/>
    </location>
</feature>
<proteinExistence type="predicted"/>
<evidence type="ECO:0000313" key="10">
    <source>
        <dbReference type="EMBL" id="MFC6315367.1"/>
    </source>
</evidence>
<keyword evidence="3" id="KW-0547">Nucleotide-binding</keyword>
<feature type="transmembrane region" description="Helical" evidence="7">
    <location>
        <begin position="156"/>
        <end position="173"/>
    </location>
</feature>
<dbReference type="InterPro" id="IPR003593">
    <property type="entry name" value="AAA+_ATPase"/>
</dbReference>
<dbReference type="PROSITE" id="PS50929">
    <property type="entry name" value="ABC_TM1F"/>
    <property type="match status" value="1"/>
</dbReference>
<feature type="transmembrane region" description="Helical" evidence="7">
    <location>
        <begin position="58"/>
        <end position="76"/>
    </location>
</feature>
<dbReference type="EMBL" id="JBHSSM010000017">
    <property type="protein sequence ID" value="MFC6315367.1"/>
    <property type="molecule type" value="Genomic_DNA"/>
</dbReference>
<dbReference type="InterPro" id="IPR011527">
    <property type="entry name" value="ABC1_TM_dom"/>
</dbReference>
<dbReference type="SMART" id="SM00382">
    <property type="entry name" value="AAA"/>
    <property type="match status" value="1"/>
</dbReference>